<feature type="chain" id="PRO_5037620171" evidence="1">
    <location>
        <begin position="31"/>
        <end position="189"/>
    </location>
</feature>
<accession>A0A937AFI8</accession>
<keyword evidence="1" id="KW-0732">Signal</keyword>
<sequence length="189" mass="21408">MFSNLFRRFLKLLVRICFLCMMSSIHFVYADNVTNSSDPVLYNQFARWAIYQYQDAGQKICYTASTPVTADPVDGVRHGLNFLMVAPIGGVAGESYHVELAMDYPLDEQVMVSVEVVGKNAKGRIFSMIPQRNRAAFKNREDDRVLVNMMKMGRDLVVSAKSQRGTNTRYVYSLNGITDALNNIRVCQK</sequence>
<feature type="signal peptide" evidence="1">
    <location>
        <begin position="1"/>
        <end position="30"/>
    </location>
</feature>
<evidence type="ECO:0000313" key="2">
    <source>
        <dbReference type="EMBL" id="MBL0849143.1"/>
    </source>
</evidence>
<dbReference type="AlphaFoldDB" id="A0A937AFI8"/>
<protein>
    <submittedName>
        <fullName evidence="2">Uncharacterized protein</fullName>
    </submittedName>
</protein>
<reference evidence="2" key="1">
    <citation type="submission" date="2019-02" db="EMBL/GenBank/DDBJ databases">
        <title>A novel Candidatus Liberibacter species associated with the New Zealand native fuchsia psyllid, Ctenarytaina fuchsiae.</title>
        <authorList>
            <person name="Thompson S.M."/>
            <person name="Jorgensen N."/>
            <person name="David C."/>
            <person name="Bulman S.R."/>
            <person name="Smith G.R."/>
        </authorList>
    </citation>
    <scope>NUCLEOTIDE SEQUENCE</scope>
    <source>
        <strain evidence="2">Oxford</strain>
    </source>
</reference>
<dbReference type="Proteomes" id="UP000736856">
    <property type="component" value="Unassembled WGS sequence"/>
</dbReference>
<dbReference type="EMBL" id="SEOL01000006">
    <property type="protein sequence ID" value="MBL0849143.1"/>
    <property type="molecule type" value="Genomic_DNA"/>
</dbReference>
<evidence type="ECO:0000313" key="3">
    <source>
        <dbReference type="Proteomes" id="UP000736856"/>
    </source>
</evidence>
<proteinExistence type="predicted"/>
<name>A0A937AFI8_9HYPH</name>
<gene>
    <name evidence="2" type="ORF">EU981_03580</name>
</gene>
<comment type="caution">
    <text evidence="2">The sequence shown here is derived from an EMBL/GenBank/DDBJ whole genome shotgun (WGS) entry which is preliminary data.</text>
</comment>
<organism evidence="2 3">
    <name type="scientific">Candidatus Liberibacter ctenarytainae</name>
    <dbReference type="NCBI Taxonomy" id="2020335"/>
    <lineage>
        <taxon>Bacteria</taxon>
        <taxon>Pseudomonadati</taxon>
        <taxon>Pseudomonadota</taxon>
        <taxon>Alphaproteobacteria</taxon>
        <taxon>Hyphomicrobiales</taxon>
        <taxon>Rhizobiaceae</taxon>
        <taxon>Liberibacter</taxon>
    </lineage>
</organism>
<evidence type="ECO:0000256" key="1">
    <source>
        <dbReference type="SAM" id="SignalP"/>
    </source>
</evidence>